<keyword evidence="6" id="KW-1185">Reference proteome</keyword>
<name>E9GI70_DAPPU</name>
<evidence type="ECO:0008006" key="7">
    <source>
        <dbReference type="Google" id="ProtNLM"/>
    </source>
</evidence>
<dbReference type="OMA" id="PPSGNDY"/>
<dbReference type="GO" id="GO:0042302">
    <property type="term" value="F:structural constituent of cuticle"/>
    <property type="evidence" value="ECO:0007669"/>
    <property type="project" value="UniProtKB-UniRule"/>
</dbReference>
<feature type="signal peptide" evidence="4">
    <location>
        <begin position="1"/>
        <end position="18"/>
    </location>
</feature>
<dbReference type="InterPro" id="IPR051217">
    <property type="entry name" value="Insect_Cuticle_Struc_Prot"/>
</dbReference>
<evidence type="ECO:0000256" key="2">
    <source>
        <dbReference type="PROSITE-ProRule" id="PRU00497"/>
    </source>
</evidence>
<feature type="region of interest" description="Disordered" evidence="3">
    <location>
        <begin position="239"/>
        <end position="278"/>
    </location>
</feature>
<organism evidence="5 6">
    <name type="scientific">Daphnia pulex</name>
    <name type="common">Water flea</name>
    <dbReference type="NCBI Taxonomy" id="6669"/>
    <lineage>
        <taxon>Eukaryota</taxon>
        <taxon>Metazoa</taxon>
        <taxon>Ecdysozoa</taxon>
        <taxon>Arthropoda</taxon>
        <taxon>Crustacea</taxon>
        <taxon>Branchiopoda</taxon>
        <taxon>Diplostraca</taxon>
        <taxon>Cladocera</taxon>
        <taxon>Anomopoda</taxon>
        <taxon>Daphniidae</taxon>
        <taxon>Daphnia</taxon>
    </lineage>
</organism>
<feature type="region of interest" description="Disordered" evidence="3">
    <location>
        <begin position="291"/>
        <end position="316"/>
    </location>
</feature>
<feature type="compositionally biased region" description="Gly residues" evidence="3">
    <location>
        <begin position="94"/>
        <end position="119"/>
    </location>
</feature>
<evidence type="ECO:0000256" key="4">
    <source>
        <dbReference type="SAM" id="SignalP"/>
    </source>
</evidence>
<dbReference type="Proteomes" id="UP000000305">
    <property type="component" value="Unassembled WGS sequence"/>
</dbReference>
<dbReference type="PANTHER" id="PTHR12236">
    <property type="entry name" value="STRUCTURAL CONTITUENT OF CUTICLE"/>
    <property type="match status" value="1"/>
</dbReference>
<sequence length="316" mass="31349">MFLKAFVILPAIFSLVTAARMNSAMGSKRGGFSLEPFGHGTHHSHALKTIRSSVDSSGKANERSHPENELDSAGFGAPAYGSVGAAGFGSPVQGFGGPAGHHQGGASGFGLGSQSGPFGGPSASYNDQSGSIGGPLGSFGSPSAAFGGQSGYGGGAQGGASGYGAAAGGYGGNSDAGMPYQFQYNVNEYGNNFGHSQSSDGNQVTGRYFVQLPDGRLQTVDFKSDPLNGYTADVQYQGQAQYPGSNNGGYSSQPSGAQYPSGGTQQAPQGNYGSGIGGGSVGQLPLAFNGQGNYGGALPSAPGSFAGPGGFSVKPY</sequence>
<accession>E9GI70</accession>
<dbReference type="Pfam" id="PF00379">
    <property type="entry name" value="Chitin_bind_4"/>
    <property type="match status" value="1"/>
</dbReference>
<dbReference type="AlphaFoldDB" id="E9GI70"/>
<dbReference type="EMBL" id="GL732546">
    <property type="protein sequence ID" value="EFX80824.1"/>
    <property type="molecule type" value="Genomic_DNA"/>
</dbReference>
<dbReference type="PANTHER" id="PTHR12236:SF79">
    <property type="entry name" value="CUTICULAR PROTEIN 50CB-RELATED"/>
    <property type="match status" value="1"/>
</dbReference>
<feature type="region of interest" description="Disordered" evidence="3">
    <location>
        <begin position="94"/>
        <end position="125"/>
    </location>
</feature>
<evidence type="ECO:0000313" key="5">
    <source>
        <dbReference type="EMBL" id="EFX80824.1"/>
    </source>
</evidence>
<dbReference type="PROSITE" id="PS51155">
    <property type="entry name" value="CHIT_BIND_RR_2"/>
    <property type="match status" value="1"/>
</dbReference>
<feature type="compositionally biased region" description="Low complexity" evidence="3">
    <location>
        <begin position="296"/>
        <end position="305"/>
    </location>
</feature>
<dbReference type="OrthoDB" id="10071059at2759"/>
<dbReference type="InParanoid" id="E9GI70"/>
<keyword evidence="4" id="KW-0732">Signal</keyword>
<feature type="chain" id="PRO_5003241235" description="Cuticular protein" evidence="4">
    <location>
        <begin position="19"/>
        <end position="316"/>
    </location>
</feature>
<dbReference type="HOGENOM" id="CLU_880709_0_0_1"/>
<dbReference type="KEGG" id="dpx:DAPPUDRAFT_318228"/>
<proteinExistence type="predicted"/>
<dbReference type="GO" id="GO:0031012">
    <property type="term" value="C:extracellular matrix"/>
    <property type="evidence" value="ECO:0000318"/>
    <property type="project" value="GO_Central"/>
</dbReference>
<keyword evidence="1 2" id="KW-0193">Cuticle</keyword>
<protein>
    <recommendedName>
        <fullName evidence="7">Cuticular protein</fullName>
    </recommendedName>
</protein>
<reference evidence="5 6" key="1">
    <citation type="journal article" date="2011" name="Science">
        <title>The ecoresponsive genome of Daphnia pulex.</title>
        <authorList>
            <person name="Colbourne J.K."/>
            <person name="Pfrender M.E."/>
            <person name="Gilbert D."/>
            <person name="Thomas W.K."/>
            <person name="Tucker A."/>
            <person name="Oakley T.H."/>
            <person name="Tokishita S."/>
            <person name="Aerts A."/>
            <person name="Arnold G.J."/>
            <person name="Basu M.K."/>
            <person name="Bauer D.J."/>
            <person name="Caceres C.E."/>
            <person name="Carmel L."/>
            <person name="Casola C."/>
            <person name="Choi J.H."/>
            <person name="Detter J.C."/>
            <person name="Dong Q."/>
            <person name="Dusheyko S."/>
            <person name="Eads B.D."/>
            <person name="Frohlich T."/>
            <person name="Geiler-Samerotte K.A."/>
            <person name="Gerlach D."/>
            <person name="Hatcher P."/>
            <person name="Jogdeo S."/>
            <person name="Krijgsveld J."/>
            <person name="Kriventseva E.V."/>
            <person name="Kultz D."/>
            <person name="Laforsch C."/>
            <person name="Lindquist E."/>
            <person name="Lopez J."/>
            <person name="Manak J.R."/>
            <person name="Muller J."/>
            <person name="Pangilinan J."/>
            <person name="Patwardhan R.P."/>
            <person name="Pitluck S."/>
            <person name="Pritham E.J."/>
            <person name="Rechtsteiner A."/>
            <person name="Rho M."/>
            <person name="Rogozin I.B."/>
            <person name="Sakarya O."/>
            <person name="Salamov A."/>
            <person name="Schaack S."/>
            <person name="Shapiro H."/>
            <person name="Shiga Y."/>
            <person name="Skalitzky C."/>
            <person name="Smith Z."/>
            <person name="Souvorov A."/>
            <person name="Sung W."/>
            <person name="Tang Z."/>
            <person name="Tsuchiya D."/>
            <person name="Tu H."/>
            <person name="Vos H."/>
            <person name="Wang M."/>
            <person name="Wolf Y.I."/>
            <person name="Yamagata H."/>
            <person name="Yamada T."/>
            <person name="Ye Y."/>
            <person name="Shaw J.R."/>
            <person name="Andrews J."/>
            <person name="Crease T.J."/>
            <person name="Tang H."/>
            <person name="Lucas S.M."/>
            <person name="Robertson H.M."/>
            <person name="Bork P."/>
            <person name="Koonin E.V."/>
            <person name="Zdobnov E.M."/>
            <person name="Grigoriev I.V."/>
            <person name="Lynch M."/>
            <person name="Boore J.L."/>
        </authorList>
    </citation>
    <scope>NUCLEOTIDE SEQUENCE [LARGE SCALE GENOMIC DNA]</scope>
</reference>
<evidence type="ECO:0000256" key="1">
    <source>
        <dbReference type="ARBA" id="ARBA00022460"/>
    </source>
</evidence>
<evidence type="ECO:0000313" key="6">
    <source>
        <dbReference type="Proteomes" id="UP000000305"/>
    </source>
</evidence>
<dbReference type="STRING" id="6669.E9GI70"/>
<dbReference type="InterPro" id="IPR000618">
    <property type="entry name" value="Insect_cuticle"/>
</dbReference>
<feature type="region of interest" description="Disordered" evidence="3">
    <location>
        <begin position="52"/>
        <end position="74"/>
    </location>
</feature>
<gene>
    <name evidence="5" type="ORF">DAPPUDRAFT_318228</name>
</gene>
<evidence type="ECO:0000256" key="3">
    <source>
        <dbReference type="SAM" id="MobiDB-lite"/>
    </source>
</evidence>
<feature type="compositionally biased region" description="Polar residues" evidence="3">
    <location>
        <begin position="239"/>
        <end position="269"/>
    </location>
</feature>